<dbReference type="RefSeq" id="XP_041188088.1">
    <property type="nucleotide sequence ID" value="XM_041333420.1"/>
</dbReference>
<dbReference type="OrthoDB" id="2640129at2759"/>
<feature type="compositionally biased region" description="Basic and acidic residues" evidence="1">
    <location>
        <begin position="123"/>
        <end position="133"/>
    </location>
</feature>
<comment type="caution">
    <text evidence="2">The sequence shown here is derived from an EMBL/GenBank/DDBJ whole genome shotgun (WGS) entry which is preliminary data.</text>
</comment>
<accession>A0A9P7E010</accession>
<keyword evidence="3" id="KW-1185">Reference proteome</keyword>
<organism evidence="2 3">
    <name type="scientific">Suillus subaureus</name>
    <dbReference type="NCBI Taxonomy" id="48587"/>
    <lineage>
        <taxon>Eukaryota</taxon>
        <taxon>Fungi</taxon>
        <taxon>Dikarya</taxon>
        <taxon>Basidiomycota</taxon>
        <taxon>Agaricomycotina</taxon>
        <taxon>Agaricomycetes</taxon>
        <taxon>Agaricomycetidae</taxon>
        <taxon>Boletales</taxon>
        <taxon>Suillineae</taxon>
        <taxon>Suillaceae</taxon>
        <taxon>Suillus</taxon>
    </lineage>
</organism>
<proteinExistence type="predicted"/>
<dbReference type="AlphaFoldDB" id="A0A9P7E010"/>
<name>A0A9P7E010_9AGAM</name>
<dbReference type="EMBL" id="JABBWG010000043">
    <property type="protein sequence ID" value="KAG1807485.1"/>
    <property type="molecule type" value="Genomic_DNA"/>
</dbReference>
<reference evidence="2" key="1">
    <citation type="journal article" date="2020" name="New Phytol.">
        <title>Comparative genomics reveals dynamic genome evolution in host specialist ectomycorrhizal fungi.</title>
        <authorList>
            <person name="Lofgren L.A."/>
            <person name="Nguyen N.H."/>
            <person name="Vilgalys R."/>
            <person name="Ruytinx J."/>
            <person name="Liao H.L."/>
            <person name="Branco S."/>
            <person name="Kuo A."/>
            <person name="LaButti K."/>
            <person name="Lipzen A."/>
            <person name="Andreopoulos W."/>
            <person name="Pangilinan J."/>
            <person name="Riley R."/>
            <person name="Hundley H."/>
            <person name="Na H."/>
            <person name="Barry K."/>
            <person name="Grigoriev I.V."/>
            <person name="Stajich J.E."/>
            <person name="Kennedy P.G."/>
        </authorList>
    </citation>
    <scope>NUCLEOTIDE SEQUENCE</scope>
    <source>
        <strain evidence="2">MN1</strain>
    </source>
</reference>
<dbReference type="Proteomes" id="UP000807769">
    <property type="component" value="Unassembled WGS sequence"/>
</dbReference>
<evidence type="ECO:0000313" key="2">
    <source>
        <dbReference type="EMBL" id="KAG1807485.1"/>
    </source>
</evidence>
<evidence type="ECO:0000256" key="1">
    <source>
        <dbReference type="SAM" id="MobiDB-lite"/>
    </source>
</evidence>
<protein>
    <submittedName>
        <fullName evidence="2">Uncharacterized protein</fullName>
    </submittedName>
</protein>
<feature type="region of interest" description="Disordered" evidence="1">
    <location>
        <begin position="204"/>
        <end position="245"/>
    </location>
</feature>
<feature type="region of interest" description="Disordered" evidence="1">
    <location>
        <begin position="118"/>
        <end position="140"/>
    </location>
</feature>
<gene>
    <name evidence="2" type="ORF">BJ212DRAFT_1303448</name>
</gene>
<evidence type="ECO:0000313" key="3">
    <source>
        <dbReference type="Proteomes" id="UP000807769"/>
    </source>
</evidence>
<dbReference type="GeneID" id="64627437"/>
<sequence>MPPRVSLMPSEIAAHKRNSKTKAKSSKIKALEQKVWNETMANSHKCAPTITGLQSVSAAKLAWKTPAGKLDRNNADHGQGAHEEISHAESQGCEKSACSSNSCKLKSAMVSIEDNDTISEYGDSDHASEKSDNDMEVPEDDDFESLSQEELLKEVQSWAIENTRAARMHSQTSSNVSEWLSMASGTTASVPQVDVADLDSEMQFADKASDGRGHSKPYYHEALSTVTKHQLDKKKDKKKRSKLEE</sequence>
<feature type="compositionally biased region" description="Basic residues" evidence="1">
    <location>
        <begin position="235"/>
        <end position="245"/>
    </location>
</feature>